<keyword evidence="1" id="KW-0472">Membrane</keyword>
<keyword evidence="1" id="KW-0812">Transmembrane</keyword>
<keyword evidence="1" id="KW-1133">Transmembrane helix</keyword>
<evidence type="ECO:0000313" key="2">
    <source>
        <dbReference type="EMBL" id="CAD9861863.1"/>
    </source>
</evidence>
<evidence type="ECO:0000256" key="1">
    <source>
        <dbReference type="SAM" id="Phobius"/>
    </source>
</evidence>
<name>A0A7S2UX24_9STRA</name>
<reference evidence="2" key="1">
    <citation type="submission" date="2021-01" db="EMBL/GenBank/DDBJ databases">
        <authorList>
            <person name="Corre E."/>
            <person name="Pelletier E."/>
            <person name="Niang G."/>
            <person name="Scheremetjew M."/>
            <person name="Finn R."/>
            <person name="Kale V."/>
            <person name="Holt S."/>
            <person name="Cochrane G."/>
            <person name="Meng A."/>
            <person name="Brown T."/>
            <person name="Cohen L."/>
        </authorList>
    </citation>
    <scope>NUCLEOTIDE SEQUENCE</scope>
    <source>
        <strain evidence="2">CCMP1661</strain>
    </source>
</reference>
<accession>A0A7S2UX24</accession>
<proteinExistence type="predicted"/>
<sequence length="642" mass="72476">MEVNPRSNQGYGTLERIGYRIGASVDTRVSRAQKIFVGFASVAVVMAVIVGTASVVKNSAMENYNSLYSVNERGLAYVTDDSVVYSFGTETPEDTPPELNRFPKDPKKISVDLFSHPKVVETMESLLDESNEFYDPDLHDACNGPDNNIDIYLNEDQMRADLWYSDAYSAFGLDCRLPNTNHIAFLVVMGAMGDIINIRRIERRAESVNLYNTSTILASTQRGVYLWNYITDTYERTKFSADTHTLIYRQSENRFYGCYPDKKAIELHEPNTVCSFDGVSGKTVFDDKLQKTKGWAWSDASAHMNYITLGGDAAYVSERQNSALKKVNMDTNEVEWVLGGRENTFDITIYDGSSVDITFRGGAQGTSQPWNHQHKFQHLDDQYVSLFDNNVDNDHTFIEKSWGKDSRMVVLHIDQENQKAEEVFSWPTGDRARSYGGTDILATGNVLGSSYVDWVFPAMEDYQYHQNIWEVNTAGEVVWRVGFKGLNIVAPEDVTDPYPHHFRKAGDSLSDVMPVGWNIYNVERVYPLPVVSQPCAIRSEGQPDQLQFMPFNTLRSQEDYPGAAFVAPSGTVDYVGSTTFMFHKSWLPRLVIMDIDTPADDPELTLSVGNHWDEFAVIEIGKMSELADCPAEDQFRSFFPIS</sequence>
<dbReference type="EMBL" id="HBHR01009093">
    <property type="protein sequence ID" value="CAD9861863.1"/>
    <property type="molecule type" value="Transcribed_RNA"/>
</dbReference>
<protein>
    <submittedName>
        <fullName evidence="2">Uncharacterized protein</fullName>
    </submittedName>
</protein>
<dbReference type="AlphaFoldDB" id="A0A7S2UX24"/>
<dbReference type="Pfam" id="PF05935">
    <property type="entry name" value="Arylsulfotrans"/>
    <property type="match status" value="1"/>
</dbReference>
<dbReference type="InterPro" id="IPR010262">
    <property type="entry name" value="Arylsulfotransferase_bact"/>
</dbReference>
<organism evidence="2">
    <name type="scientific">Fibrocapsa japonica</name>
    <dbReference type="NCBI Taxonomy" id="94617"/>
    <lineage>
        <taxon>Eukaryota</taxon>
        <taxon>Sar</taxon>
        <taxon>Stramenopiles</taxon>
        <taxon>Ochrophyta</taxon>
        <taxon>Raphidophyceae</taxon>
        <taxon>Chattonellales</taxon>
        <taxon>Chattonellaceae</taxon>
        <taxon>Fibrocapsa</taxon>
    </lineage>
</organism>
<dbReference type="GO" id="GO:0004062">
    <property type="term" value="F:aryl sulfotransferase activity"/>
    <property type="evidence" value="ECO:0007669"/>
    <property type="project" value="InterPro"/>
</dbReference>
<gene>
    <name evidence="2" type="ORF">FJAP1339_LOCUS4386</name>
</gene>
<feature type="transmembrane region" description="Helical" evidence="1">
    <location>
        <begin position="35"/>
        <end position="56"/>
    </location>
</feature>